<dbReference type="InterPro" id="IPR023296">
    <property type="entry name" value="Glyco_hydro_beta-prop_sf"/>
</dbReference>
<dbReference type="RefSeq" id="WP_086161648.1">
    <property type="nucleotide sequence ID" value="NZ_CP021121.1"/>
</dbReference>
<feature type="compositionally biased region" description="Polar residues" evidence="1">
    <location>
        <begin position="54"/>
        <end position="69"/>
    </location>
</feature>
<feature type="compositionally biased region" description="Low complexity" evidence="1">
    <location>
        <begin position="12"/>
        <end position="25"/>
    </location>
</feature>
<feature type="region of interest" description="Disordered" evidence="1">
    <location>
        <begin position="1"/>
        <end position="38"/>
    </location>
</feature>
<evidence type="ECO:0008006" key="4">
    <source>
        <dbReference type="Google" id="ProtNLM"/>
    </source>
</evidence>
<protein>
    <recommendedName>
        <fullName evidence="4">Glycosyl hydrolase family 43</fullName>
    </recommendedName>
</protein>
<dbReference type="EMBL" id="CP021121">
    <property type="protein sequence ID" value="ARQ71812.1"/>
    <property type="molecule type" value="Genomic_DNA"/>
</dbReference>
<name>A0A1W7D468_9ACTN</name>
<dbReference type="OrthoDB" id="9758923at2"/>
<evidence type="ECO:0000313" key="3">
    <source>
        <dbReference type="Proteomes" id="UP000194218"/>
    </source>
</evidence>
<dbReference type="AlphaFoldDB" id="A0A1W7D468"/>
<keyword evidence="3" id="KW-1185">Reference proteome</keyword>
<accession>A0A1W7D468</accession>
<reference evidence="2 3" key="1">
    <citation type="submission" date="2017-05" db="EMBL/GenBank/DDBJ databases">
        <title>Complete genome sequence of Streptomyces sp. SCSIO 03032 revealed the diverse biosynthetic pathways for its bioactive secondary metabolites.</title>
        <authorList>
            <person name="Ma L."/>
            <person name="Zhu Y."/>
            <person name="Zhang W."/>
            <person name="Zhang G."/>
            <person name="Tian X."/>
            <person name="Zhang S."/>
            <person name="Zhang C."/>
        </authorList>
    </citation>
    <scope>NUCLEOTIDE SEQUENCE [LARGE SCALE GENOMIC DNA]</scope>
    <source>
        <strain evidence="2 3">SCSIO 03032</strain>
    </source>
</reference>
<dbReference type="Gene3D" id="2.115.10.20">
    <property type="entry name" value="Glycosyl hydrolase domain, family 43"/>
    <property type="match status" value="1"/>
</dbReference>
<sequence>METGGGAHRAAHASAPSAPQAPGPAARHDPTAGRYGDGSYFTGYATADALTGPYTKSETPLMDTENTGITGPGGQDVVGDGTGDRLVFHGVLSEDPLVRGMYVAPLSWTGGIPSLG</sequence>
<feature type="region of interest" description="Disordered" evidence="1">
    <location>
        <begin position="52"/>
        <end position="81"/>
    </location>
</feature>
<organism evidence="2 3">
    <name type="scientific">Streptomyces marincola</name>
    <dbReference type="NCBI Taxonomy" id="2878388"/>
    <lineage>
        <taxon>Bacteria</taxon>
        <taxon>Bacillati</taxon>
        <taxon>Actinomycetota</taxon>
        <taxon>Actinomycetes</taxon>
        <taxon>Kitasatosporales</taxon>
        <taxon>Streptomycetaceae</taxon>
        <taxon>Streptomyces</taxon>
    </lineage>
</organism>
<dbReference type="KEGG" id="smao:CAG99_25920"/>
<evidence type="ECO:0000313" key="2">
    <source>
        <dbReference type="EMBL" id="ARQ71812.1"/>
    </source>
</evidence>
<gene>
    <name evidence="2" type="ORF">CAG99_25920</name>
</gene>
<proteinExistence type="predicted"/>
<dbReference type="SUPFAM" id="SSF75005">
    <property type="entry name" value="Arabinanase/levansucrase/invertase"/>
    <property type="match status" value="1"/>
</dbReference>
<evidence type="ECO:0000256" key="1">
    <source>
        <dbReference type="SAM" id="MobiDB-lite"/>
    </source>
</evidence>
<dbReference type="Proteomes" id="UP000194218">
    <property type="component" value="Chromosome"/>
</dbReference>